<dbReference type="Pfam" id="PF08281">
    <property type="entry name" value="Sigma70_r4_2"/>
    <property type="match status" value="1"/>
</dbReference>
<accession>A0A4S1E2A2</accession>
<dbReference type="SUPFAM" id="SSF88659">
    <property type="entry name" value="Sigma3 and sigma4 domains of RNA polymerase sigma factors"/>
    <property type="match status" value="1"/>
</dbReference>
<dbReference type="InterPro" id="IPR036388">
    <property type="entry name" value="WH-like_DNA-bd_sf"/>
</dbReference>
<keyword evidence="3" id="KW-1185">Reference proteome</keyword>
<sequence length="88" mass="10214">MVINSLWKPTQTVLQNSLLILTRQKLGQIIESLPPVCQEVLKLNKFGSLKFDEIAKKLKASKASLYVFDGLLTRKKWLYFIYKFLIIV</sequence>
<dbReference type="GO" id="GO:0016987">
    <property type="term" value="F:sigma factor activity"/>
    <property type="evidence" value="ECO:0007669"/>
    <property type="project" value="InterPro"/>
</dbReference>
<reference evidence="2 3" key="1">
    <citation type="submission" date="2019-04" db="EMBL/GenBank/DDBJ databases">
        <authorList>
            <person name="Liu A."/>
        </authorList>
    </citation>
    <scope>NUCLEOTIDE SEQUENCE [LARGE SCALE GENOMIC DNA]</scope>
    <source>
        <strain evidence="2 3">RZ03</strain>
    </source>
</reference>
<dbReference type="EMBL" id="SRSO01000001">
    <property type="protein sequence ID" value="TGV04700.1"/>
    <property type="molecule type" value="Genomic_DNA"/>
</dbReference>
<dbReference type="GO" id="GO:0003677">
    <property type="term" value="F:DNA binding"/>
    <property type="evidence" value="ECO:0007669"/>
    <property type="project" value="InterPro"/>
</dbReference>
<evidence type="ECO:0000313" key="2">
    <source>
        <dbReference type="EMBL" id="TGV04700.1"/>
    </source>
</evidence>
<comment type="caution">
    <text evidence="2">The sequence shown here is derived from an EMBL/GenBank/DDBJ whole genome shotgun (WGS) entry which is preliminary data.</text>
</comment>
<dbReference type="AlphaFoldDB" id="A0A4S1E2A2"/>
<dbReference type="RefSeq" id="WP_135874501.1">
    <property type="nucleotide sequence ID" value="NZ_SRSO01000001.1"/>
</dbReference>
<protein>
    <recommendedName>
        <fullName evidence="1">RNA polymerase sigma factor 70 region 4 type 2 domain-containing protein</fullName>
    </recommendedName>
</protein>
<organism evidence="2 3">
    <name type="scientific">Flavivirga rizhaonensis</name>
    <dbReference type="NCBI Taxonomy" id="2559571"/>
    <lineage>
        <taxon>Bacteria</taxon>
        <taxon>Pseudomonadati</taxon>
        <taxon>Bacteroidota</taxon>
        <taxon>Flavobacteriia</taxon>
        <taxon>Flavobacteriales</taxon>
        <taxon>Flavobacteriaceae</taxon>
        <taxon>Flavivirga</taxon>
    </lineage>
</organism>
<dbReference type="GO" id="GO:0006352">
    <property type="term" value="P:DNA-templated transcription initiation"/>
    <property type="evidence" value="ECO:0007669"/>
    <property type="project" value="InterPro"/>
</dbReference>
<feature type="domain" description="RNA polymerase sigma factor 70 region 4 type 2" evidence="1">
    <location>
        <begin position="24"/>
        <end position="64"/>
    </location>
</feature>
<dbReference type="Proteomes" id="UP000307602">
    <property type="component" value="Unassembled WGS sequence"/>
</dbReference>
<dbReference type="Gene3D" id="1.10.10.10">
    <property type="entry name" value="Winged helix-like DNA-binding domain superfamily/Winged helix DNA-binding domain"/>
    <property type="match status" value="1"/>
</dbReference>
<gene>
    <name evidence="2" type="ORF">EM932_00820</name>
</gene>
<dbReference type="InterPro" id="IPR013324">
    <property type="entry name" value="RNA_pol_sigma_r3/r4-like"/>
</dbReference>
<dbReference type="InterPro" id="IPR013249">
    <property type="entry name" value="RNA_pol_sigma70_r4_t2"/>
</dbReference>
<name>A0A4S1E2A2_9FLAO</name>
<evidence type="ECO:0000313" key="3">
    <source>
        <dbReference type="Proteomes" id="UP000307602"/>
    </source>
</evidence>
<evidence type="ECO:0000259" key="1">
    <source>
        <dbReference type="Pfam" id="PF08281"/>
    </source>
</evidence>
<proteinExistence type="predicted"/>
<dbReference type="OrthoDB" id="659361at2"/>